<feature type="compositionally biased region" description="Basic and acidic residues" evidence="1">
    <location>
        <begin position="72"/>
        <end position="84"/>
    </location>
</feature>
<dbReference type="WBParaSite" id="MBELARI_LOCUS10858">
    <property type="protein sequence ID" value="MBELARI_LOCUS10858"/>
    <property type="gene ID" value="MBELARI_LOCUS10858"/>
</dbReference>
<dbReference type="Proteomes" id="UP000887575">
    <property type="component" value="Unassembled WGS sequence"/>
</dbReference>
<accession>A0AAF3J1T5</accession>
<evidence type="ECO:0000313" key="3">
    <source>
        <dbReference type="Proteomes" id="UP000887575"/>
    </source>
</evidence>
<feature type="compositionally biased region" description="Basic and acidic residues" evidence="1">
    <location>
        <begin position="1088"/>
        <end position="1097"/>
    </location>
</feature>
<dbReference type="InterPro" id="IPR025977">
    <property type="entry name" value="Cnd3_C"/>
</dbReference>
<protein>
    <recommendedName>
        <fullName evidence="2">Nuclear condensin complex subunit 3 C-terminal domain-containing protein</fullName>
    </recommendedName>
</protein>
<evidence type="ECO:0000313" key="4">
    <source>
        <dbReference type="WBParaSite" id="MBELARI_LOCUS10858"/>
    </source>
</evidence>
<dbReference type="SUPFAM" id="SSF48371">
    <property type="entry name" value="ARM repeat"/>
    <property type="match status" value="1"/>
</dbReference>
<feature type="compositionally biased region" description="Basic and acidic residues" evidence="1">
    <location>
        <begin position="1055"/>
        <end position="1065"/>
    </location>
</feature>
<evidence type="ECO:0000259" key="2">
    <source>
        <dbReference type="Pfam" id="PF12719"/>
    </source>
</evidence>
<feature type="domain" description="Nuclear condensin complex subunit 3 C-terminal" evidence="2">
    <location>
        <begin position="725"/>
        <end position="976"/>
    </location>
</feature>
<feature type="region of interest" description="Disordered" evidence="1">
    <location>
        <begin position="1055"/>
        <end position="1154"/>
    </location>
</feature>
<organism evidence="3 4">
    <name type="scientific">Mesorhabditis belari</name>
    <dbReference type="NCBI Taxonomy" id="2138241"/>
    <lineage>
        <taxon>Eukaryota</taxon>
        <taxon>Metazoa</taxon>
        <taxon>Ecdysozoa</taxon>
        <taxon>Nematoda</taxon>
        <taxon>Chromadorea</taxon>
        <taxon>Rhabditida</taxon>
        <taxon>Rhabditina</taxon>
        <taxon>Rhabditomorpha</taxon>
        <taxon>Rhabditoidea</taxon>
        <taxon>Rhabditidae</taxon>
        <taxon>Mesorhabditinae</taxon>
        <taxon>Mesorhabditis</taxon>
    </lineage>
</organism>
<dbReference type="InterPro" id="IPR016024">
    <property type="entry name" value="ARM-type_fold"/>
</dbReference>
<feature type="compositionally biased region" description="Basic and acidic residues" evidence="1">
    <location>
        <begin position="128"/>
        <end position="137"/>
    </location>
</feature>
<feature type="compositionally biased region" description="Basic and acidic residues" evidence="1">
    <location>
        <begin position="1104"/>
        <end position="1122"/>
    </location>
</feature>
<name>A0AAF3J1T5_9BILA</name>
<proteinExistence type="predicted"/>
<dbReference type="AlphaFoldDB" id="A0AAF3J1T5"/>
<feature type="region of interest" description="Disordered" evidence="1">
    <location>
        <begin position="1"/>
        <end position="137"/>
    </location>
</feature>
<evidence type="ECO:0000256" key="1">
    <source>
        <dbReference type="SAM" id="MobiDB-lite"/>
    </source>
</evidence>
<sequence>MPPKRAVAKSRGQKKRKSASPSPVKQQKKTRRGVKNQVAHEEDSFVSAPESLNQSNGDREPVFEDALEEHEDLPKEETEQKIVENKPQQKSRARKAPAQASNKKTSKKPVFSKDEEIEEQPEVTTKNESPELKTEVKRESTLSDQGCMVDKNIIESISGIINILQSNDEDLENFYFQNLKARFEVLLVEPKEKKVDYVLRMFSRLAVIFVGEKLSKVFDFFFTSCEKCLFYNSKELQRNCLIFLGRLLDSSLQIGQGKHILNAQQREKILKWLLLFSRAKESELRMAVIKGLSVVQDEPVNAKVVFSPKDALYNLLFDGEYRVRCATTTVVSLADGRFRNVLIEIALNDDQIETSCAAIKRLSTDDFLQFTPTQLYNLLAGTLLDRNLNIRKFAEEFLLIGWINQLVQQNASNPKRKATKSRFDGVLFAITNILFHLEPANLALQKRVCRRIVERILEFYHQNSPNTPAINEFIRDLLSGVAQTDVVVTNWTFKRIMKLPFDTLYSVLFLWRAMVDYVRKCAGDDKGAFTDALIRLSPSLKETASAVTRFYLSNFQQFAINLNAEEHTAKAFVLEDIINVLKVLEADRYGLAEYRKLLLHLLTNMVIERSVVELAIYEYIDTFILEETVIDEGFLTRLWGDLIFHLEDTINKWYTLHNHESASDETGAPILLDEPLGHACLTLNAMVKSRRFEKIRTIVVNTLHRYDKQLYNILVMGMARTLNPSEKEISMIYLEMLTALAMQFPDEYKAYVPVLATIATQVEDDQASQTITAQALTDVILGSSYKQMIETIEIESNGTKFDFVEHLYEIIQKIPYEEDGIEPHEEAIYECATKLVLNQPRIPKIEKILSALLVRMMHPKCAKQPYLRSMFMSFFEIFRGDRFNQGLIVDALFHFFDQRALGDDPEIPDAWWNLLSAISCENITLFATLSTSAEVIHMIMRNKKPVDTEDDVSKLENEEISAQVNLLSRVITVIKNYLTTIEDEGFLCLEQIGKEKYDLFVPFAMIFKTVNVDFGFSQHALWTLKESVDELKELIANAKPPPKLLQALRSFSRSAETRLGRERSKTKSPMKKKRNNEATPRRLTRKNGKTDKQKIKELLSSSKLKAENQERMQKGRVKKMDFSEETSDEKEVAANRRQMPRRVAKTRATTIRDI</sequence>
<keyword evidence="3" id="KW-1185">Reference proteome</keyword>
<dbReference type="Pfam" id="PF12719">
    <property type="entry name" value="Cnd3"/>
    <property type="match status" value="1"/>
</dbReference>
<reference evidence="4" key="1">
    <citation type="submission" date="2024-02" db="UniProtKB">
        <authorList>
            <consortium name="WormBaseParasite"/>
        </authorList>
    </citation>
    <scope>IDENTIFICATION</scope>
</reference>
<feature type="compositionally biased region" description="Basic residues" evidence="1">
    <location>
        <begin position="1"/>
        <end position="18"/>
    </location>
</feature>